<dbReference type="InterPro" id="IPR035897">
    <property type="entry name" value="Toll_tir_struct_dom_sf"/>
</dbReference>
<organism evidence="6 7">
    <name type="scientific">Taxus chinensis</name>
    <name type="common">Chinese yew</name>
    <name type="synonym">Taxus wallichiana var. chinensis</name>
    <dbReference type="NCBI Taxonomy" id="29808"/>
    <lineage>
        <taxon>Eukaryota</taxon>
        <taxon>Viridiplantae</taxon>
        <taxon>Streptophyta</taxon>
        <taxon>Embryophyta</taxon>
        <taxon>Tracheophyta</taxon>
        <taxon>Spermatophyta</taxon>
        <taxon>Pinopsida</taxon>
        <taxon>Pinidae</taxon>
        <taxon>Conifers II</taxon>
        <taxon>Cupressales</taxon>
        <taxon>Taxaceae</taxon>
        <taxon>Taxus</taxon>
    </lineage>
</organism>
<dbReference type="PROSITE" id="PS50104">
    <property type="entry name" value="TIR"/>
    <property type="match status" value="1"/>
</dbReference>
<comment type="caution">
    <text evidence="6">The sequence shown here is derived from an EMBL/GenBank/DDBJ whole genome shotgun (WGS) entry which is preliminary data.</text>
</comment>
<dbReference type="PRINTS" id="PR00364">
    <property type="entry name" value="DISEASERSIST"/>
</dbReference>
<dbReference type="SMART" id="SM00255">
    <property type="entry name" value="TIR"/>
    <property type="match status" value="1"/>
</dbReference>
<keyword evidence="3" id="KW-0611">Plant defense</keyword>
<dbReference type="Gene3D" id="1.10.10.10">
    <property type="entry name" value="Winged helix-like DNA-binding domain superfamily/Winged helix DNA-binding domain"/>
    <property type="match status" value="1"/>
</dbReference>
<dbReference type="InterPro" id="IPR044974">
    <property type="entry name" value="Disease_R_plants"/>
</dbReference>
<dbReference type="Pfam" id="PF01582">
    <property type="entry name" value="TIR"/>
    <property type="match status" value="1"/>
</dbReference>
<evidence type="ECO:0000313" key="6">
    <source>
        <dbReference type="EMBL" id="KAH9289179.1"/>
    </source>
</evidence>
<dbReference type="SUPFAM" id="SSF52058">
    <property type="entry name" value="L domain-like"/>
    <property type="match status" value="2"/>
</dbReference>
<dbReference type="InterPro" id="IPR002182">
    <property type="entry name" value="NB-ARC"/>
</dbReference>
<name>A0AA38F148_TAXCH</name>
<dbReference type="Gene3D" id="1.10.8.430">
    <property type="entry name" value="Helical domain of apoptotic protease-activating factors"/>
    <property type="match status" value="1"/>
</dbReference>
<keyword evidence="2" id="KW-0677">Repeat</keyword>
<dbReference type="InterPro" id="IPR032675">
    <property type="entry name" value="LRR_dom_sf"/>
</dbReference>
<dbReference type="GO" id="GO:0007165">
    <property type="term" value="P:signal transduction"/>
    <property type="evidence" value="ECO:0007669"/>
    <property type="project" value="InterPro"/>
</dbReference>
<keyword evidence="1" id="KW-0433">Leucine-rich repeat</keyword>
<dbReference type="InterPro" id="IPR000157">
    <property type="entry name" value="TIR_dom"/>
</dbReference>
<evidence type="ECO:0000256" key="4">
    <source>
        <dbReference type="SAM" id="MobiDB-lite"/>
    </source>
</evidence>
<dbReference type="InterPro" id="IPR055414">
    <property type="entry name" value="LRR_R13L4/SHOC2-like"/>
</dbReference>
<reference evidence="6 7" key="1">
    <citation type="journal article" date="2021" name="Nat. Plants">
        <title>The Taxus genome provides insights into paclitaxel biosynthesis.</title>
        <authorList>
            <person name="Xiong X."/>
            <person name="Gou J."/>
            <person name="Liao Q."/>
            <person name="Li Y."/>
            <person name="Zhou Q."/>
            <person name="Bi G."/>
            <person name="Li C."/>
            <person name="Du R."/>
            <person name="Wang X."/>
            <person name="Sun T."/>
            <person name="Guo L."/>
            <person name="Liang H."/>
            <person name="Lu P."/>
            <person name="Wu Y."/>
            <person name="Zhang Z."/>
            <person name="Ro D.K."/>
            <person name="Shang Y."/>
            <person name="Huang S."/>
            <person name="Yan J."/>
        </authorList>
    </citation>
    <scope>NUCLEOTIDE SEQUENCE [LARGE SCALE GENOMIC DNA]</scope>
    <source>
        <strain evidence="6">Ta-2019</strain>
    </source>
</reference>
<dbReference type="EMBL" id="JAHRHJ020003813">
    <property type="protein sequence ID" value="KAH9289179.1"/>
    <property type="molecule type" value="Genomic_DNA"/>
</dbReference>
<dbReference type="PANTHER" id="PTHR11017:SF385">
    <property type="entry name" value="DISEASE RESISTANCE PROTEIN (TIR-NBS-LRR CLASS)-RELATED"/>
    <property type="match status" value="1"/>
</dbReference>
<dbReference type="Pfam" id="PF23282">
    <property type="entry name" value="WHD_ROQ1"/>
    <property type="match status" value="1"/>
</dbReference>
<dbReference type="SUPFAM" id="SSF52200">
    <property type="entry name" value="Toll/Interleukin receptor TIR domain"/>
    <property type="match status" value="1"/>
</dbReference>
<proteinExistence type="predicted"/>
<dbReference type="Gene3D" id="3.40.50.300">
    <property type="entry name" value="P-loop containing nucleotide triphosphate hydrolases"/>
    <property type="match status" value="1"/>
</dbReference>
<dbReference type="GO" id="GO:0006952">
    <property type="term" value="P:defense response"/>
    <property type="evidence" value="ECO:0007669"/>
    <property type="project" value="UniProtKB-KW"/>
</dbReference>
<feature type="region of interest" description="Disordered" evidence="4">
    <location>
        <begin position="1"/>
        <end position="31"/>
    </location>
</feature>
<dbReference type="GO" id="GO:0051707">
    <property type="term" value="P:response to other organism"/>
    <property type="evidence" value="ECO:0007669"/>
    <property type="project" value="UniProtKB-ARBA"/>
</dbReference>
<dbReference type="Pfam" id="PF00931">
    <property type="entry name" value="NB-ARC"/>
    <property type="match status" value="1"/>
</dbReference>
<sequence>MASSSSARRKQNKARRKQDEIKGKQNEIKEKQNEVRNAFEGFAPSLPSTQPLQIYDVFINHRGIDGNDGLANSIYSTLECTGLRAFLDKETLELGDFLPTVIQDAMRTASLHIAIFSKNYAQSPWCLAELSFMLKTGTKIIPIFYDVLPSDLRWAGEGRGIYAEAFSQHENKRRYESDKLQEWKMALFHVSFHSGWEFNKINNDRGMLLKSIVHSIVKMIKKVPLQVAKQPVGLDQTVQDFEESTIQSELSKVNVVGIVGMGGCGKTTLAKELYNRKILTMDRTSFVFDVRDAAAKNVLHDLQKKLLYDLAHATGFTFSSIREGKEILEDRLRSLRALIVLDDIDHIHQLEALLPSRESLGSGSLIIITTRDLGVLQEWGISSIYKMKGLDHHHAEQLFCWHAFLQPYPVDGFEDLVQEFLTACNGLPLSLKVLGGQLYRNSTDYWRSQLDKISRVMPQDIKMQLKVSYDALDGEEQEIFLDIACFFIREKNTLAITIWDGSGWSGLHSLQTLVNKSLVELDPEGRIRMHDHLRDLGREIANRQSPFRIWIQDQTSNIQKTGEKSLMIRGIVAATTVEESPRCTSHYQPPFHHLMELRSNSSNLTSSSLGLKLLVVKDHFFDEQFSQLSKDLVWLRWFDFYHKDFPSWLSLGNLRVLELYNAMDLEFLWKTNEHLPIQLREMTIKGAYRLQCFPRSIKYLKHLRKVCLHAHSEFVDLPEELCFLQSLEHLELIDCVNLSSLPSQFGNLANLRYIVFYGCRRLTLLPVSFKRLKHLQHLDLSFCENLTIGKDILENITKLEKLNFTYCKKLEELPHNITNQASLRELYLEGTRLKELPTNIDNLRKLQVVEIGSFFLKNLPPSLGNLLCLSRLVIIDCDKLQYLPRSVGNLKLLEFLKLEWTGVKILPSDFHQLANLQNLEIIESPVRELPLANPLVMSNFNSSVFNLPVLLSLKTIYLRKTRVSTIAISEDCCPNLEALQLISNCFLVEIQALPKSLTFLKLMGCSDLQNISGISGLVNLQRLIITDCLWLDELPSFACLTSLKVLKIDVSGYIEKIDGLEHLTSLEVLAANTRWQVPGITSLEDMDRLTRLQLAAANRPAIETCIQSIKKWPSEMLLSARAVKKVESIISSFVLPNMKVVGRTTRVEGSFKSSDWLTLEFSEVDSWNDEAIACFVINSFSKHKAFSVSARSSIDGSIQTAYRGDFDPWMSEGKWVVIALFAQDSFVMENLKKTFVDAIAVEEKSYYYTVQKGLLVTVSKGEELKVLDQFLSLMEI</sequence>
<evidence type="ECO:0000256" key="3">
    <source>
        <dbReference type="ARBA" id="ARBA00022821"/>
    </source>
</evidence>
<evidence type="ECO:0000256" key="2">
    <source>
        <dbReference type="ARBA" id="ARBA00022737"/>
    </source>
</evidence>
<dbReference type="InterPro" id="IPR036388">
    <property type="entry name" value="WH-like_DNA-bd_sf"/>
</dbReference>
<protein>
    <recommendedName>
        <fullName evidence="5">TIR domain-containing protein</fullName>
    </recommendedName>
</protein>
<keyword evidence="7" id="KW-1185">Reference proteome</keyword>
<feature type="domain" description="TIR" evidence="5">
    <location>
        <begin position="53"/>
        <end position="191"/>
    </location>
</feature>
<dbReference type="GO" id="GO:0043531">
    <property type="term" value="F:ADP binding"/>
    <property type="evidence" value="ECO:0007669"/>
    <property type="project" value="InterPro"/>
</dbReference>
<evidence type="ECO:0000259" key="5">
    <source>
        <dbReference type="PROSITE" id="PS50104"/>
    </source>
</evidence>
<feature type="compositionally biased region" description="Basic residues" evidence="4">
    <location>
        <begin position="7"/>
        <end position="16"/>
    </location>
</feature>
<dbReference type="OMA" id="NIMRRVE"/>
<dbReference type="Gene3D" id="3.80.10.10">
    <property type="entry name" value="Ribonuclease Inhibitor"/>
    <property type="match status" value="2"/>
</dbReference>
<dbReference type="InterPro" id="IPR027417">
    <property type="entry name" value="P-loop_NTPase"/>
</dbReference>
<dbReference type="Gene3D" id="3.40.50.10140">
    <property type="entry name" value="Toll/interleukin-1 receptor homology (TIR) domain"/>
    <property type="match status" value="1"/>
</dbReference>
<dbReference type="PANTHER" id="PTHR11017">
    <property type="entry name" value="LEUCINE-RICH REPEAT-CONTAINING PROTEIN"/>
    <property type="match status" value="1"/>
</dbReference>
<dbReference type="SUPFAM" id="SSF52540">
    <property type="entry name" value="P-loop containing nucleoside triphosphate hydrolases"/>
    <property type="match status" value="1"/>
</dbReference>
<evidence type="ECO:0000256" key="1">
    <source>
        <dbReference type="ARBA" id="ARBA00022614"/>
    </source>
</evidence>
<feature type="compositionally biased region" description="Basic and acidic residues" evidence="4">
    <location>
        <begin position="17"/>
        <end position="31"/>
    </location>
</feature>
<gene>
    <name evidence="6" type="ORF">KI387_033296</name>
</gene>
<dbReference type="Pfam" id="PF23598">
    <property type="entry name" value="LRR_14"/>
    <property type="match status" value="1"/>
</dbReference>
<dbReference type="Proteomes" id="UP000824469">
    <property type="component" value="Unassembled WGS sequence"/>
</dbReference>
<accession>A0AA38F148</accession>
<dbReference type="AlphaFoldDB" id="A0AA38F148"/>
<dbReference type="InterPro" id="IPR058192">
    <property type="entry name" value="WHD_ROQ1-like"/>
</dbReference>
<dbReference type="InterPro" id="IPR042197">
    <property type="entry name" value="Apaf_helical"/>
</dbReference>
<evidence type="ECO:0000313" key="7">
    <source>
        <dbReference type="Proteomes" id="UP000824469"/>
    </source>
</evidence>